<protein>
    <submittedName>
        <fullName evidence="3">DUF91 domain-containing protein</fullName>
    </submittedName>
</protein>
<keyword evidence="1" id="KW-0238">DNA-binding</keyword>
<keyword evidence="4" id="KW-1185">Reference proteome</keyword>
<sequence length="205" mass="22639">MNNYSSIKELVIDTCASEGQFPSYEKLTSLVLENFPSSKWQKTHYAWYKSQIKRGEIVVPGAIMAQDSQDETTDSEVEETIEASLSLERDLHSYLARMPSDIEPGLQLVEGGVEYQTEAGRVDLLCNGSNGELVVIELKAGKARDAAVGQLLGYIGSVQELEPNRPVRGVIVASDFDPRVVLAAKASSNIKLLKYRVAFQLDEVR</sequence>
<dbReference type="GO" id="GO:0004519">
    <property type="term" value="F:endonuclease activity"/>
    <property type="evidence" value="ECO:0007669"/>
    <property type="project" value="InterPro"/>
</dbReference>
<dbReference type="InterPro" id="IPR002793">
    <property type="entry name" value="Endonuclease_NucS"/>
</dbReference>
<dbReference type="Proteomes" id="UP000297475">
    <property type="component" value="Unassembled WGS sequence"/>
</dbReference>
<evidence type="ECO:0000256" key="1">
    <source>
        <dbReference type="ARBA" id="ARBA00023125"/>
    </source>
</evidence>
<dbReference type="OrthoDB" id="570199at2"/>
<evidence type="ECO:0000313" key="4">
    <source>
        <dbReference type="Proteomes" id="UP000297475"/>
    </source>
</evidence>
<dbReference type="InterPro" id="IPR048301">
    <property type="entry name" value="NucS_C"/>
</dbReference>
<dbReference type="Pfam" id="PF01939">
    <property type="entry name" value="NucS_C"/>
    <property type="match status" value="1"/>
</dbReference>
<dbReference type="InterPro" id="IPR011856">
    <property type="entry name" value="tRNA_endonuc-like_dom_sf"/>
</dbReference>
<dbReference type="RefSeq" id="WP_135483559.1">
    <property type="nucleotide sequence ID" value="NZ_SRMF01000004.1"/>
</dbReference>
<dbReference type="PANTHER" id="PTHR38814:SF1">
    <property type="entry name" value="ENDONUCLEASE NUCS"/>
    <property type="match status" value="1"/>
</dbReference>
<evidence type="ECO:0000313" key="3">
    <source>
        <dbReference type="EMBL" id="TGG92887.1"/>
    </source>
</evidence>
<dbReference type="CDD" id="cd22341">
    <property type="entry name" value="NucS-like"/>
    <property type="match status" value="1"/>
</dbReference>
<feature type="domain" description="Endonuclease NucS C-terminal" evidence="2">
    <location>
        <begin position="88"/>
        <end position="179"/>
    </location>
</feature>
<dbReference type="EMBL" id="SRMF01000004">
    <property type="protein sequence ID" value="TGG92887.1"/>
    <property type="molecule type" value="Genomic_DNA"/>
</dbReference>
<dbReference type="AlphaFoldDB" id="A0A4Z0W820"/>
<dbReference type="GO" id="GO:0003677">
    <property type="term" value="F:DNA binding"/>
    <property type="evidence" value="ECO:0007669"/>
    <property type="project" value="UniProtKB-KW"/>
</dbReference>
<accession>A0A4Z0W820</accession>
<dbReference type="Gene3D" id="3.40.1350.10">
    <property type="match status" value="1"/>
</dbReference>
<organism evidence="3 4">
    <name type="scientific">Natronospirillum operosum</name>
    <dbReference type="NCBI Taxonomy" id="2759953"/>
    <lineage>
        <taxon>Bacteria</taxon>
        <taxon>Pseudomonadati</taxon>
        <taxon>Pseudomonadota</taxon>
        <taxon>Gammaproteobacteria</taxon>
        <taxon>Oceanospirillales</taxon>
        <taxon>Natronospirillaceae</taxon>
        <taxon>Natronospirillum</taxon>
    </lineage>
</organism>
<name>A0A4Z0W820_9GAMM</name>
<gene>
    <name evidence="3" type="ORF">E4656_12250</name>
</gene>
<proteinExistence type="predicted"/>
<comment type="caution">
    <text evidence="3">The sequence shown here is derived from an EMBL/GenBank/DDBJ whole genome shotgun (WGS) entry which is preliminary data.</text>
</comment>
<evidence type="ECO:0000259" key="2">
    <source>
        <dbReference type="Pfam" id="PF01939"/>
    </source>
</evidence>
<reference evidence="3 4" key="1">
    <citation type="submission" date="2019-04" db="EMBL/GenBank/DDBJ databases">
        <title>Natronospirillum operosus gen. nov., sp. nov., a haloalkaliphilic satellite isolated from decaying biomass of laboratory culture of cyanobacterium Geitlerinema sp. and proposal of Natronospirillaceae fam. nov. and Saccharospirillaceae fam. nov.</title>
        <authorList>
            <person name="Kevbrin V."/>
            <person name="Boltyanskaya Y."/>
            <person name="Koziaeva V."/>
            <person name="Grouzdev D.S."/>
            <person name="Park M."/>
            <person name="Cho J."/>
        </authorList>
    </citation>
    <scope>NUCLEOTIDE SEQUENCE [LARGE SCALE GENOMIC DNA]</scope>
    <source>
        <strain evidence="3 4">G-116</strain>
    </source>
</reference>
<dbReference type="PANTHER" id="PTHR38814">
    <property type="entry name" value="ENDONUCLEASE NUCS"/>
    <property type="match status" value="1"/>
</dbReference>